<name>A0A6J5SIV2_9CAUD</name>
<evidence type="ECO:0000313" key="1">
    <source>
        <dbReference type="EMBL" id="CAB4183510.1"/>
    </source>
</evidence>
<reference evidence="2" key="1">
    <citation type="submission" date="2020-05" db="EMBL/GenBank/DDBJ databases">
        <authorList>
            <person name="Chiriac C."/>
            <person name="Salcher M."/>
            <person name="Ghai R."/>
            <person name="Kavagutti S V."/>
        </authorList>
    </citation>
    <scope>NUCLEOTIDE SEQUENCE</scope>
</reference>
<sequence length="72" mass="8500">MIKTLTEEYKMTTYEVQCRLSNGKWKDITNETFASLAEATDYLRLFMDDCLYSVAMGYRSDFNSEDWRVAEC</sequence>
<dbReference type="EMBL" id="LR797046">
    <property type="protein sequence ID" value="CAB4183510.1"/>
    <property type="molecule type" value="Genomic_DNA"/>
</dbReference>
<evidence type="ECO:0000313" key="2">
    <source>
        <dbReference type="EMBL" id="CAB4214069.1"/>
    </source>
</evidence>
<accession>A0A6J5SIV2</accession>
<organism evidence="2">
    <name type="scientific">uncultured Caudovirales phage</name>
    <dbReference type="NCBI Taxonomy" id="2100421"/>
    <lineage>
        <taxon>Viruses</taxon>
        <taxon>Duplodnaviria</taxon>
        <taxon>Heunggongvirae</taxon>
        <taxon>Uroviricota</taxon>
        <taxon>Caudoviricetes</taxon>
        <taxon>Peduoviridae</taxon>
        <taxon>Maltschvirus</taxon>
        <taxon>Maltschvirus maltsch</taxon>
    </lineage>
</organism>
<dbReference type="EMBL" id="LR798402">
    <property type="protein sequence ID" value="CAB5229426.1"/>
    <property type="molecule type" value="Genomic_DNA"/>
</dbReference>
<evidence type="ECO:0000313" key="3">
    <source>
        <dbReference type="EMBL" id="CAB5229426.1"/>
    </source>
</evidence>
<gene>
    <name evidence="1" type="ORF">UFOVP1103_41</name>
    <name evidence="2" type="ORF">UFOVP1464_14</name>
    <name evidence="3" type="ORF">UFOVP1553_48</name>
</gene>
<dbReference type="EMBL" id="LR797402">
    <property type="protein sequence ID" value="CAB4214069.1"/>
    <property type="molecule type" value="Genomic_DNA"/>
</dbReference>
<proteinExistence type="predicted"/>
<protein>
    <submittedName>
        <fullName evidence="2">Uncharacterized protein</fullName>
    </submittedName>
</protein>